<evidence type="ECO:0008006" key="2">
    <source>
        <dbReference type="Google" id="ProtNLM"/>
    </source>
</evidence>
<dbReference type="AlphaFoldDB" id="A0A3B1BCA1"/>
<dbReference type="CDD" id="cd02980">
    <property type="entry name" value="TRX_Fd_family"/>
    <property type="match status" value="1"/>
</dbReference>
<sequence>MPKPEKHVFVCVQNRPDGHPKGSCNARGGAPLVDEFRRLFEEKGLWGRFQITTAGCIGPCEEGPNVLIYPEGIMYAKVEVEDITEIIDQHLLEDKPIDRLKISEEIWH</sequence>
<name>A0A3B1BCA1_9ZZZZ</name>
<proteinExistence type="predicted"/>
<dbReference type="SUPFAM" id="SSF52833">
    <property type="entry name" value="Thioredoxin-like"/>
    <property type="match status" value="1"/>
</dbReference>
<accession>A0A3B1BCA1</accession>
<protein>
    <recommendedName>
        <fullName evidence="2">Ferredoxin, 2Fe-2S</fullName>
    </recommendedName>
</protein>
<evidence type="ECO:0000313" key="1">
    <source>
        <dbReference type="EMBL" id="VAX09544.1"/>
    </source>
</evidence>
<dbReference type="InterPro" id="IPR036249">
    <property type="entry name" value="Thioredoxin-like_sf"/>
</dbReference>
<dbReference type="EMBL" id="UOFX01000053">
    <property type="protein sequence ID" value="VAX09544.1"/>
    <property type="molecule type" value="Genomic_DNA"/>
</dbReference>
<dbReference type="Gene3D" id="3.40.30.10">
    <property type="entry name" value="Glutaredoxin"/>
    <property type="match status" value="1"/>
</dbReference>
<organism evidence="1">
    <name type="scientific">hydrothermal vent metagenome</name>
    <dbReference type="NCBI Taxonomy" id="652676"/>
    <lineage>
        <taxon>unclassified sequences</taxon>
        <taxon>metagenomes</taxon>
        <taxon>ecological metagenomes</taxon>
    </lineage>
</organism>
<reference evidence="1" key="1">
    <citation type="submission" date="2018-06" db="EMBL/GenBank/DDBJ databases">
        <authorList>
            <person name="Zhirakovskaya E."/>
        </authorList>
    </citation>
    <scope>NUCLEOTIDE SEQUENCE</scope>
</reference>
<gene>
    <name evidence="1" type="ORF">MNBD_GAMMA26-332</name>
</gene>